<evidence type="ECO:0000313" key="1">
    <source>
        <dbReference type="EMBL" id="AKH47777.1"/>
    </source>
</evidence>
<dbReference type="EMBL" id="KR029598">
    <property type="protein sequence ID" value="AKH47777.1"/>
    <property type="molecule type" value="Genomic_DNA"/>
</dbReference>
<reference evidence="1" key="1">
    <citation type="journal article" date="2015" name="Front. Microbiol.">
        <title>Combining genomic sequencing methods to explore viral diversity and reveal potential virus-host interactions.</title>
        <authorList>
            <person name="Chow C.E."/>
            <person name="Winget D.M."/>
            <person name="White R.A.III."/>
            <person name="Hallam S.J."/>
            <person name="Suttle C.A."/>
        </authorList>
    </citation>
    <scope>NUCLEOTIDE SEQUENCE</scope>
    <source>
        <strain evidence="1">Oxic1_3</strain>
    </source>
</reference>
<organism evidence="1">
    <name type="scientific">uncultured marine virus</name>
    <dbReference type="NCBI Taxonomy" id="186617"/>
    <lineage>
        <taxon>Viruses</taxon>
        <taxon>environmental samples</taxon>
    </lineage>
</organism>
<reference evidence="1" key="2">
    <citation type="submission" date="2015-03" db="EMBL/GenBank/DDBJ databases">
        <authorList>
            <person name="Chow C.-E.T."/>
            <person name="Winget D.M."/>
            <person name="White R.A.III."/>
            <person name="Hallam S.J."/>
            <person name="Suttle C.A."/>
        </authorList>
    </citation>
    <scope>NUCLEOTIDE SEQUENCE</scope>
    <source>
        <strain evidence="1">Oxic1_3</strain>
    </source>
</reference>
<proteinExistence type="predicted"/>
<name>A0A0F7L8P1_9VIRU</name>
<protein>
    <submittedName>
        <fullName evidence="1">Uncharacterized protein</fullName>
    </submittedName>
</protein>
<accession>A0A0F7L8P1</accession>
<sequence length="78" mass="9017">MILATTIQSERGKPVTKTANEYINITFTKERRQKFDISFKGDSIEIMRYFDGTTHIINYAPCDICKDITCKNHDCIPL</sequence>